<name>A0A4U5N1E6_STECR</name>
<keyword evidence="3" id="KW-1185">Reference proteome</keyword>
<dbReference type="Proteomes" id="UP000298663">
    <property type="component" value="Unassembled WGS sequence"/>
</dbReference>
<reference evidence="2 3" key="1">
    <citation type="journal article" date="2015" name="Genome Biol.">
        <title>Comparative genomics of Steinernema reveals deeply conserved gene regulatory networks.</title>
        <authorList>
            <person name="Dillman A.R."/>
            <person name="Macchietto M."/>
            <person name="Porter C.F."/>
            <person name="Rogers A."/>
            <person name="Williams B."/>
            <person name="Antoshechkin I."/>
            <person name="Lee M.M."/>
            <person name="Goodwin Z."/>
            <person name="Lu X."/>
            <person name="Lewis E.E."/>
            <person name="Goodrich-Blair H."/>
            <person name="Stock S.P."/>
            <person name="Adams B.J."/>
            <person name="Sternberg P.W."/>
            <person name="Mortazavi A."/>
        </authorList>
    </citation>
    <scope>NUCLEOTIDE SEQUENCE [LARGE SCALE GENOMIC DNA]</scope>
    <source>
        <strain evidence="2 3">ALL</strain>
    </source>
</reference>
<feature type="domain" description="BTB" evidence="1">
    <location>
        <begin position="129"/>
        <end position="197"/>
    </location>
</feature>
<sequence>MSKTSAVFKLKIRYRDLSEMRIDSRKQTIQDLKWLIFCRRSGSREIEIGVEHDLLKRAITWSRAHLKVVARSKDKMIYSHETTSSFSNYFSNSYYFDKFPNDDEITIAVKIRVEKSKFVTFDKLQEGSADVKLELTDGDLYVSKMLLSHHSSYFEAMFQSDAFIEGQKGVCQLSDVKIEHFLFLLHSVYGLPIYFDSPMEEILNEVTELADRFNMEVMLAKTEEYLMSLPHQEVKKRLEFADRFRFSGLRKYIIDSLEADDIEPLVNDSHDDFDSVSVTLNSLLQPFKLSCAACSSSPNRRLENRCVCIKVLRYTIN</sequence>
<dbReference type="EMBL" id="AZBU02000005">
    <property type="protein sequence ID" value="TKR76169.1"/>
    <property type="molecule type" value="Genomic_DNA"/>
</dbReference>
<proteinExistence type="predicted"/>
<dbReference type="PANTHER" id="PTHR47022">
    <property type="entry name" value="BTB AND MATH DOMAIN-CONTAINING PROTEIN 36-RELATED"/>
    <property type="match status" value="1"/>
</dbReference>
<dbReference type="SUPFAM" id="SSF54695">
    <property type="entry name" value="POZ domain"/>
    <property type="match status" value="1"/>
</dbReference>
<evidence type="ECO:0000313" key="2">
    <source>
        <dbReference type="EMBL" id="TKR76169.1"/>
    </source>
</evidence>
<dbReference type="AlphaFoldDB" id="A0A4U5N1E6"/>
<gene>
    <name evidence="2" type="ORF">L596_017353</name>
</gene>
<dbReference type="OrthoDB" id="6057802at2759"/>
<comment type="caution">
    <text evidence="2">The sequence shown here is derived from an EMBL/GenBank/DDBJ whole genome shotgun (WGS) entry which is preliminary data.</text>
</comment>
<dbReference type="PANTHER" id="PTHR47022:SF1">
    <property type="entry name" value="BTB AND MATH DOMAIN-CONTAINING PROTEIN 36-RELATED"/>
    <property type="match status" value="1"/>
</dbReference>
<dbReference type="PROSITE" id="PS50097">
    <property type="entry name" value="BTB"/>
    <property type="match status" value="1"/>
</dbReference>
<dbReference type="InterPro" id="IPR011333">
    <property type="entry name" value="SKP1/BTB/POZ_sf"/>
</dbReference>
<organism evidence="2 3">
    <name type="scientific">Steinernema carpocapsae</name>
    <name type="common">Entomopathogenic nematode</name>
    <dbReference type="NCBI Taxonomy" id="34508"/>
    <lineage>
        <taxon>Eukaryota</taxon>
        <taxon>Metazoa</taxon>
        <taxon>Ecdysozoa</taxon>
        <taxon>Nematoda</taxon>
        <taxon>Chromadorea</taxon>
        <taxon>Rhabditida</taxon>
        <taxon>Tylenchina</taxon>
        <taxon>Panagrolaimomorpha</taxon>
        <taxon>Strongyloidoidea</taxon>
        <taxon>Steinernematidae</taxon>
        <taxon>Steinernema</taxon>
    </lineage>
</organism>
<protein>
    <recommendedName>
        <fullName evidence="1">BTB domain-containing protein</fullName>
    </recommendedName>
</protein>
<dbReference type="Pfam" id="PF00651">
    <property type="entry name" value="BTB"/>
    <property type="match status" value="1"/>
</dbReference>
<evidence type="ECO:0000313" key="3">
    <source>
        <dbReference type="Proteomes" id="UP000298663"/>
    </source>
</evidence>
<evidence type="ECO:0000259" key="1">
    <source>
        <dbReference type="PROSITE" id="PS50097"/>
    </source>
</evidence>
<accession>A0A4U5N1E6</accession>
<dbReference type="InterPro" id="IPR000210">
    <property type="entry name" value="BTB/POZ_dom"/>
</dbReference>
<dbReference type="CDD" id="cd18186">
    <property type="entry name" value="BTB_POZ_ZBTB_KLHL-like"/>
    <property type="match status" value="1"/>
</dbReference>
<dbReference type="SMART" id="SM00225">
    <property type="entry name" value="BTB"/>
    <property type="match status" value="1"/>
</dbReference>
<reference evidence="2 3" key="2">
    <citation type="journal article" date="2019" name="G3 (Bethesda)">
        <title>Hybrid Assembly of the Genome of the Entomopathogenic Nematode Steinernema carpocapsae Identifies the X-Chromosome.</title>
        <authorList>
            <person name="Serra L."/>
            <person name="Macchietto M."/>
            <person name="Macias-Munoz A."/>
            <person name="McGill C.J."/>
            <person name="Rodriguez I.M."/>
            <person name="Rodriguez B."/>
            <person name="Murad R."/>
            <person name="Mortazavi A."/>
        </authorList>
    </citation>
    <scope>NUCLEOTIDE SEQUENCE [LARGE SCALE GENOMIC DNA]</scope>
    <source>
        <strain evidence="2 3">ALL</strain>
    </source>
</reference>
<dbReference type="Gene3D" id="3.30.710.10">
    <property type="entry name" value="Potassium Channel Kv1.1, Chain A"/>
    <property type="match status" value="1"/>
</dbReference>